<evidence type="ECO:0000313" key="10">
    <source>
        <dbReference type="Proteomes" id="UP001266305"/>
    </source>
</evidence>
<keyword evidence="2" id="KW-0489">Methyltransferase</keyword>
<feature type="compositionally biased region" description="Basic and acidic residues" evidence="7">
    <location>
        <begin position="117"/>
        <end position="127"/>
    </location>
</feature>
<feature type="compositionally biased region" description="Acidic residues" evidence="7">
    <location>
        <begin position="449"/>
        <end position="504"/>
    </location>
</feature>
<feature type="compositionally biased region" description="Pro residues" evidence="7">
    <location>
        <begin position="620"/>
        <end position="636"/>
    </location>
</feature>
<evidence type="ECO:0000256" key="7">
    <source>
        <dbReference type="SAM" id="MobiDB-lite"/>
    </source>
</evidence>
<comment type="caution">
    <text evidence="8">The sequence shown here is derived from an EMBL/GenBank/DDBJ whole genome shotgun (WGS) entry which is preliminary data.</text>
</comment>
<keyword evidence="4" id="KW-0949">S-adenosyl-L-methionine</keyword>
<evidence type="ECO:0000313" key="9">
    <source>
        <dbReference type="EMBL" id="KAK2098117.1"/>
    </source>
</evidence>
<feature type="region of interest" description="Disordered" evidence="7">
    <location>
        <begin position="25"/>
        <end position="103"/>
    </location>
</feature>
<accession>A0ABQ9UM07</accession>
<feature type="compositionally biased region" description="Gly residues" evidence="7">
    <location>
        <begin position="366"/>
        <end position="379"/>
    </location>
</feature>
<evidence type="ECO:0000256" key="4">
    <source>
        <dbReference type="ARBA" id="ARBA00022691"/>
    </source>
</evidence>
<feature type="region of interest" description="Disordered" evidence="7">
    <location>
        <begin position="419"/>
        <end position="636"/>
    </location>
</feature>
<name>A0ABQ9UM07_SAGOE</name>
<protein>
    <submittedName>
        <fullName evidence="8">Uncharacterized protein</fullName>
    </submittedName>
</protein>
<sequence>MEMLLKEQHTKLLFLPVPNLDTDQMEGSPIFSSSQLSPLAPFGTNSHPIFRGPTPPSSRPISTGLGDISPTPLPNSDEDEELNLNLGPLPPPEPGPSPDPAGLLSQTAEVALDRVGDRTPTSEKMDEGQQSSGEDMEISDEEMPSAPISTHPAVTVPPPPLPAPPGVLPPPILLPLLLSLPGLIPMMQVDMSHVLGGQWGSMPMSFQMQMQMFSRLMTGQGACPDPSFMAAAAAAASARLVNLPACQGPFSLSNSGLGHEQHWPPLPKFDPSLPPPGYVPRRKDPHKATVDGVLLVVLKELKAIMKRELSCKMVEVVVFRAFDEWWDKKELMAKASLTPVKSGKHKDEDRSKPKDRITSCLPAGVMGQGQGPGLRGPGPGHRVVQGHSPALLQGQEEGATRHHLIWQPEADAALDLLDEEDEESEWERDRDIADTPCELAKWDPKGVDKDDDDDSDDQDESENNDEDTALSEASEKDEGDLDGEETDEEDVVFREEEEEEEVMVADESMASEGPKDFQQDGEEVNAAPGAPVMDSLGVEEEVNIETDAVAPEERPPMLDDPPLPVGIEEPANSREPPEEPDMSQEGAMLLSPEPPAIEVETQPPSSPERAPEHDLEVEPEPPTMLPLPLQPPLPPP</sequence>
<feature type="region of interest" description="Disordered" evidence="7">
    <location>
        <begin position="117"/>
        <end position="148"/>
    </location>
</feature>
<dbReference type="Proteomes" id="UP001266305">
    <property type="component" value="Unassembled WGS sequence"/>
</dbReference>
<evidence type="ECO:0000256" key="6">
    <source>
        <dbReference type="ARBA" id="ARBA00023242"/>
    </source>
</evidence>
<dbReference type="InterPro" id="IPR044570">
    <property type="entry name" value="Set1-like"/>
</dbReference>
<evidence type="ECO:0000256" key="2">
    <source>
        <dbReference type="ARBA" id="ARBA00022603"/>
    </source>
</evidence>
<keyword evidence="10" id="KW-1185">Reference proteome</keyword>
<feature type="compositionally biased region" description="Basic and acidic residues" evidence="7">
    <location>
        <begin position="345"/>
        <end position="357"/>
    </location>
</feature>
<dbReference type="EMBL" id="JASSZA010000011">
    <property type="protein sequence ID" value="KAK2098083.1"/>
    <property type="molecule type" value="Genomic_DNA"/>
</dbReference>
<gene>
    <name evidence="8" type="ORF">P7K49_023534</name>
    <name evidence="9" type="ORF">P7K49_023568</name>
</gene>
<dbReference type="PANTHER" id="PTHR45814">
    <property type="entry name" value="HISTONE-LYSINE N-METHYLTRANSFERASE SETD1"/>
    <property type="match status" value="1"/>
</dbReference>
<feature type="region of interest" description="Disordered" evidence="7">
    <location>
        <begin position="338"/>
        <end position="386"/>
    </location>
</feature>
<keyword evidence="6" id="KW-0539">Nucleus</keyword>
<evidence type="ECO:0000256" key="5">
    <source>
        <dbReference type="ARBA" id="ARBA00022853"/>
    </source>
</evidence>
<keyword evidence="5" id="KW-0156">Chromatin regulator</keyword>
<feature type="compositionally biased region" description="Acidic residues" evidence="7">
    <location>
        <begin position="134"/>
        <end position="143"/>
    </location>
</feature>
<evidence type="ECO:0000256" key="3">
    <source>
        <dbReference type="ARBA" id="ARBA00022679"/>
    </source>
</evidence>
<comment type="subcellular location">
    <subcellularLocation>
        <location evidence="1">Nucleus</location>
    </subcellularLocation>
</comment>
<proteinExistence type="predicted"/>
<feature type="compositionally biased region" description="Pro residues" evidence="7">
    <location>
        <begin position="88"/>
        <end position="99"/>
    </location>
</feature>
<evidence type="ECO:0000313" key="8">
    <source>
        <dbReference type="EMBL" id="KAK2098083.1"/>
    </source>
</evidence>
<feature type="compositionally biased region" description="Polar residues" evidence="7">
    <location>
        <begin position="30"/>
        <end position="47"/>
    </location>
</feature>
<organism evidence="8 10">
    <name type="scientific">Saguinus oedipus</name>
    <name type="common">Cotton-top tamarin</name>
    <name type="synonym">Oedipomidas oedipus</name>
    <dbReference type="NCBI Taxonomy" id="9490"/>
    <lineage>
        <taxon>Eukaryota</taxon>
        <taxon>Metazoa</taxon>
        <taxon>Chordata</taxon>
        <taxon>Craniata</taxon>
        <taxon>Vertebrata</taxon>
        <taxon>Euteleostomi</taxon>
        <taxon>Mammalia</taxon>
        <taxon>Eutheria</taxon>
        <taxon>Euarchontoglires</taxon>
        <taxon>Primates</taxon>
        <taxon>Haplorrhini</taxon>
        <taxon>Platyrrhini</taxon>
        <taxon>Cebidae</taxon>
        <taxon>Callitrichinae</taxon>
        <taxon>Saguinus</taxon>
    </lineage>
</organism>
<dbReference type="EMBL" id="JASSZA010000011">
    <property type="protein sequence ID" value="KAK2098117.1"/>
    <property type="molecule type" value="Genomic_DNA"/>
</dbReference>
<dbReference type="PANTHER" id="PTHR45814:SF1">
    <property type="entry name" value="HISTONE-LYSINE N-METHYLTRANSFERASE SETD1B"/>
    <property type="match status" value="1"/>
</dbReference>
<keyword evidence="3" id="KW-0808">Transferase</keyword>
<evidence type="ECO:0000256" key="1">
    <source>
        <dbReference type="ARBA" id="ARBA00004123"/>
    </source>
</evidence>
<reference evidence="8 10" key="1">
    <citation type="submission" date="2023-05" db="EMBL/GenBank/DDBJ databases">
        <title>B98-5 Cell Line De Novo Hybrid Assembly: An Optical Mapping Approach.</title>
        <authorList>
            <person name="Kananen K."/>
            <person name="Auerbach J.A."/>
            <person name="Kautto E."/>
            <person name="Blachly J.S."/>
        </authorList>
    </citation>
    <scope>NUCLEOTIDE SEQUENCE [LARGE SCALE GENOMIC DNA]</scope>
    <source>
        <strain evidence="8">B95-8</strain>
        <tissue evidence="8">Cell line</tissue>
    </source>
</reference>